<organism evidence="1 2">
    <name type="scientific">Haematococcus lacustris</name>
    <name type="common">Green alga</name>
    <name type="synonym">Haematococcus pluvialis</name>
    <dbReference type="NCBI Taxonomy" id="44745"/>
    <lineage>
        <taxon>Eukaryota</taxon>
        <taxon>Viridiplantae</taxon>
        <taxon>Chlorophyta</taxon>
        <taxon>core chlorophytes</taxon>
        <taxon>Chlorophyceae</taxon>
        <taxon>CS clade</taxon>
        <taxon>Chlamydomonadales</taxon>
        <taxon>Haematococcaceae</taxon>
        <taxon>Haematococcus</taxon>
    </lineage>
</organism>
<evidence type="ECO:0000313" key="2">
    <source>
        <dbReference type="Proteomes" id="UP000485058"/>
    </source>
</evidence>
<comment type="caution">
    <text evidence="1">The sequence shown here is derived from an EMBL/GenBank/DDBJ whole genome shotgun (WGS) entry which is preliminary data.</text>
</comment>
<reference evidence="1 2" key="1">
    <citation type="submission" date="2020-02" db="EMBL/GenBank/DDBJ databases">
        <title>Draft genome sequence of Haematococcus lacustris strain NIES-144.</title>
        <authorList>
            <person name="Morimoto D."/>
            <person name="Nakagawa S."/>
            <person name="Yoshida T."/>
            <person name="Sawayama S."/>
        </authorList>
    </citation>
    <scope>NUCLEOTIDE SEQUENCE [LARGE SCALE GENOMIC DNA]</scope>
    <source>
        <strain evidence="1 2">NIES-144</strain>
    </source>
</reference>
<keyword evidence="2" id="KW-1185">Reference proteome</keyword>
<sequence>MQSREAVKEALRILCERLTMTCLLREAQLTHGSLRQYADKVSAAAVEQAASKATQQAQQAASKAAASKAAAAAAAQQAASKAAAAAQQQAQLSPVDSVTSCQEQVALAQSVAPMPRPVQINVSVELGAFQGKLLQCCSKTAAVIAATTS</sequence>
<accession>A0A699YJV4</accession>
<gene>
    <name evidence="1" type="ORF">HaLaN_00825</name>
</gene>
<dbReference type="Proteomes" id="UP000485058">
    <property type="component" value="Unassembled WGS sequence"/>
</dbReference>
<proteinExistence type="predicted"/>
<name>A0A699YJV4_HAELA</name>
<evidence type="ECO:0000313" key="1">
    <source>
        <dbReference type="EMBL" id="GFH06229.1"/>
    </source>
</evidence>
<protein>
    <submittedName>
        <fullName evidence="1">Uncharacterized protein</fullName>
    </submittedName>
</protein>
<dbReference type="EMBL" id="BLLF01000028">
    <property type="protein sequence ID" value="GFH06229.1"/>
    <property type="molecule type" value="Genomic_DNA"/>
</dbReference>
<dbReference type="AlphaFoldDB" id="A0A699YJV4"/>